<dbReference type="EMBL" id="AP027080">
    <property type="protein sequence ID" value="BDU72944.1"/>
    <property type="molecule type" value="Genomic_DNA"/>
</dbReference>
<dbReference type="AlphaFoldDB" id="A0AA48GN56"/>
<accession>A0AA48GN56</accession>
<proteinExistence type="predicted"/>
<dbReference type="Proteomes" id="UP001238179">
    <property type="component" value="Chromosome"/>
</dbReference>
<evidence type="ECO:0000256" key="1">
    <source>
        <dbReference type="SAM" id="Phobius"/>
    </source>
</evidence>
<dbReference type="RefSeq" id="WP_316415852.1">
    <property type="nucleotide sequence ID" value="NZ_AP027080.1"/>
</dbReference>
<feature type="transmembrane region" description="Helical" evidence="1">
    <location>
        <begin position="100"/>
        <end position="124"/>
    </location>
</feature>
<keyword evidence="1" id="KW-1133">Transmembrane helix</keyword>
<reference evidence="3" key="1">
    <citation type="journal article" date="2023" name="Int. J. Syst. Evol. Microbiol.">
        <title>Mesoterricola silvestris gen. nov., sp. nov., Mesoterricola sediminis sp. nov., Geothrix oryzae sp. nov., Geothrix edaphica sp. nov., Geothrix rubra sp. nov., and Geothrix limicola sp. nov., six novel members of Acidobacteriota isolated from soils.</title>
        <authorList>
            <person name="Itoh H."/>
            <person name="Sugisawa Y."/>
            <person name="Mise K."/>
            <person name="Xu Z."/>
            <person name="Kuniyasu M."/>
            <person name="Ushijima N."/>
            <person name="Kawano K."/>
            <person name="Kobayashi E."/>
            <person name="Shiratori Y."/>
            <person name="Masuda Y."/>
            <person name="Senoo K."/>
        </authorList>
    </citation>
    <scope>NUCLEOTIDE SEQUENCE [LARGE SCALE GENOMIC DNA]</scope>
    <source>
        <strain evidence="3">W79</strain>
    </source>
</reference>
<evidence type="ECO:0000313" key="3">
    <source>
        <dbReference type="Proteomes" id="UP001238179"/>
    </source>
</evidence>
<sequence length="125" mass="13861">MNLQQMRETRVLDAVQQLGSPTVQEVAYRTGLTTRDTRAILSNLALQGLARRVPGWRWTVPSKALVNFKEEAAQIQDATADENPEAGCPGPKQGCGWLSILLVASCAVMLIAIRSCCFRVFGWWR</sequence>
<keyword evidence="1" id="KW-0472">Membrane</keyword>
<organism evidence="2 3">
    <name type="scientific">Mesoterricola silvestris</name>
    <dbReference type="NCBI Taxonomy" id="2927979"/>
    <lineage>
        <taxon>Bacteria</taxon>
        <taxon>Pseudomonadati</taxon>
        <taxon>Acidobacteriota</taxon>
        <taxon>Holophagae</taxon>
        <taxon>Holophagales</taxon>
        <taxon>Holophagaceae</taxon>
        <taxon>Mesoterricola</taxon>
    </lineage>
</organism>
<dbReference type="KEGG" id="msil:METEAL_21180"/>
<gene>
    <name evidence="2" type="ORF">METEAL_21180</name>
</gene>
<name>A0AA48GN56_9BACT</name>
<protein>
    <submittedName>
        <fullName evidence="2">Uncharacterized protein</fullName>
    </submittedName>
</protein>
<keyword evidence="3" id="KW-1185">Reference proteome</keyword>
<keyword evidence="1" id="KW-0812">Transmembrane</keyword>
<evidence type="ECO:0000313" key="2">
    <source>
        <dbReference type="EMBL" id="BDU72944.1"/>
    </source>
</evidence>